<dbReference type="Proteomes" id="UP000198892">
    <property type="component" value="Unassembled WGS sequence"/>
</dbReference>
<dbReference type="STRING" id="1884432.SAMN05518683_1323"/>
<dbReference type="InterPro" id="IPR001451">
    <property type="entry name" value="Hexapep"/>
</dbReference>
<dbReference type="PANTHER" id="PTHR43300:SF4">
    <property type="entry name" value="ACYL-[ACYL-CARRIER-PROTEIN]--UDP-N-ACETYLGLUCOSAMINE O-ACYLTRANSFERASE"/>
    <property type="match status" value="1"/>
</dbReference>
<gene>
    <name evidence="1" type="ORF">SAMN05518683_1323</name>
</gene>
<dbReference type="RefSeq" id="WP_093339398.1">
    <property type="nucleotide sequence ID" value="NZ_FOXD01000032.1"/>
</dbReference>
<dbReference type="Pfam" id="PF00132">
    <property type="entry name" value="Hexapep"/>
    <property type="match status" value="1"/>
</dbReference>
<dbReference type="PANTHER" id="PTHR43300">
    <property type="entry name" value="ACETYLTRANSFERASE"/>
    <property type="match status" value="1"/>
</dbReference>
<dbReference type="InterPro" id="IPR050179">
    <property type="entry name" value="Trans_hexapeptide_repeat"/>
</dbReference>
<accession>A0A1I5XVN7</accession>
<dbReference type="Gene3D" id="2.160.10.10">
    <property type="entry name" value="Hexapeptide repeat proteins"/>
    <property type="match status" value="1"/>
</dbReference>
<reference evidence="2" key="1">
    <citation type="submission" date="2016-10" db="EMBL/GenBank/DDBJ databases">
        <authorList>
            <person name="Varghese N."/>
            <person name="Submissions S."/>
        </authorList>
    </citation>
    <scope>NUCLEOTIDE SEQUENCE [LARGE SCALE GENOMIC DNA]</scope>
    <source>
        <strain evidence="2">S7</strain>
    </source>
</reference>
<sequence>MSYFIHESSYKDEGVTVGEGTKVWHFSHIMPNAIIGENCNLGQNVFVGKNVTIGSNVKIQNNVSVYEGVTLEDDVFCGPSMVFTNDMNPRAAFPKSSEEGYLPTLVQRGASIGANATVICGTTLGAWAFIAAGAVIRYDVPAYAIMAGAPAKQIGWMCRCGEKMDDNTLSCESCHRKYVKANKGLQLKE</sequence>
<dbReference type="OrthoDB" id="9782926at2"/>
<proteinExistence type="predicted"/>
<keyword evidence="2" id="KW-1185">Reference proteome</keyword>
<dbReference type="AlphaFoldDB" id="A0A1I5XVN7"/>
<dbReference type="InterPro" id="IPR011004">
    <property type="entry name" value="Trimer_LpxA-like_sf"/>
</dbReference>
<evidence type="ECO:0000313" key="2">
    <source>
        <dbReference type="Proteomes" id="UP000198892"/>
    </source>
</evidence>
<protein>
    <submittedName>
        <fullName evidence="1">UDP-2-acetamido-3-amino-2,3-dideoxy-glucuronate N-acetyltransferase</fullName>
    </submittedName>
</protein>
<evidence type="ECO:0000313" key="1">
    <source>
        <dbReference type="EMBL" id="SFQ35956.1"/>
    </source>
</evidence>
<keyword evidence="1" id="KW-0808">Transferase</keyword>
<dbReference type="SUPFAM" id="SSF51161">
    <property type="entry name" value="Trimeric LpxA-like enzymes"/>
    <property type="match status" value="1"/>
</dbReference>
<organism evidence="1 2">
    <name type="scientific">Salibacterium halotolerans</name>
    <dbReference type="NCBI Taxonomy" id="1884432"/>
    <lineage>
        <taxon>Bacteria</taxon>
        <taxon>Bacillati</taxon>
        <taxon>Bacillota</taxon>
        <taxon>Bacilli</taxon>
        <taxon>Bacillales</taxon>
        <taxon>Bacillaceae</taxon>
    </lineage>
</organism>
<dbReference type="EMBL" id="FOXD01000032">
    <property type="protein sequence ID" value="SFQ35956.1"/>
    <property type="molecule type" value="Genomic_DNA"/>
</dbReference>
<dbReference type="GO" id="GO:0016740">
    <property type="term" value="F:transferase activity"/>
    <property type="evidence" value="ECO:0007669"/>
    <property type="project" value="UniProtKB-KW"/>
</dbReference>
<name>A0A1I5XVN7_9BACI</name>
<dbReference type="Pfam" id="PF14602">
    <property type="entry name" value="Hexapep_2"/>
    <property type="match status" value="1"/>
</dbReference>
<dbReference type="CDD" id="cd03358">
    <property type="entry name" value="LbH_WxcM_N_like"/>
    <property type="match status" value="1"/>
</dbReference>